<gene>
    <name evidence="2" type="ORF">ACFSJ3_05690</name>
</gene>
<organism evidence="2 3">
    <name type="scientific">Corallincola platygyrae</name>
    <dbReference type="NCBI Taxonomy" id="1193278"/>
    <lineage>
        <taxon>Bacteria</taxon>
        <taxon>Pseudomonadati</taxon>
        <taxon>Pseudomonadota</taxon>
        <taxon>Gammaproteobacteria</taxon>
        <taxon>Alteromonadales</taxon>
        <taxon>Psychromonadaceae</taxon>
        <taxon>Corallincola</taxon>
    </lineage>
</organism>
<keyword evidence="1" id="KW-1133">Transmembrane helix</keyword>
<evidence type="ECO:0000313" key="3">
    <source>
        <dbReference type="Proteomes" id="UP001597380"/>
    </source>
</evidence>
<keyword evidence="3" id="KW-1185">Reference proteome</keyword>
<reference evidence="3" key="1">
    <citation type="journal article" date="2019" name="Int. J. Syst. Evol. Microbiol.">
        <title>The Global Catalogue of Microorganisms (GCM) 10K type strain sequencing project: providing services to taxonomists for standard genome sequencing and annotation.</title>
        <authorList>
            <consortium name="The Broad Institute Genomics Platform"/>
            <consortium name="The Broad Institute Genome Sequencing Center for Infectious Disease"/>
            <person name="Wu L."/>
            <person name="Ma J."/>
        </authorList>
    </citation>
    <scope>NUCLEOTIDE SEQUENCE [LARGE SCALE GENOMIC DNA]</scope>
    <source>
        <strain evidence="3">CGMCC 1.10992</strain>
    </source>
</reference>
<evidence type="ECO:0000313" key="2">
    <source>
        <dbReference type="EMBL" id="MFD2095471.1"/>
    </source>
</evidence>
<comment type="caution">
    <text evidence="2">The sequence shown here is derived from an EMBL/GenBank/DDBJ whole genome shotgun (WGS) entry which is preliminary data.</text>
</comment>
<accession>A0ABW4XL81</accession>
<sequence>MDMDFNKHKRFVGFGLIAIGAIALIQLLFQLPSYFSDFSNSALAQFVATINIEEHPIMFGDSALQIPNTYLSIVTIIFGFMLLRIWLEIGGIFIKFGRQLLSEDTSELTATLEKLLKEKQSPP</sequence>
<keyword evidence="1" id="KW-0472">Membrane</keyword>
<dbReference type="Proteomes" id="UP001597380">
    <property type="component" value="Unassembled WGS sequence"/>
</dbReference>
<dbReference type="RefSeq" id="WP_345338639.1">
    <property type="nucleotide sequence ID" value="NZ_BAABLI010000006.1"/>
</dbReference>
<feature type="transmembrane region" description="Helical" evidence="1">
    <location>
        <begin position="69"/>
        <end position="87"/>
    </location>
</feature>
<dbReference type="EMBL" id="JBHUHT010000009">
    <property type="protein sequence ID" value="MFD2095471.1"/>
    <property type="molecule type" value="Genomic_DNA"/>
</dbReference>
<name>A0ABW4XL81_9GAMM</name>
<proteinExistence type="predicted"/>
<protein>
    <submittedName>
        <fullName evidence="2">Uncharacterized protein</fullName>
    </submittedName>
</protein>
<feature type="transmembrane region" description="Helical" evidence="1">
    <location>
        <begin position="12"/>
        <end position="31"/>
    </location>
</feature>
<keyword evidence="1" id="KW-0812">Transmembrane</keyword>
<evidence type="ECO:0000256" key="1">
    <source>
        <dbReference type="SAM" id="Phobius"/>
    </source>
</evidence>